<keyword evidence="1 4" id="KW-0238">DNA-binding</keyword>
<accession>A0A0D8FTR7</accession>
<dbReference type="GO" id="GO:0003677">
    <property type="term" value="F:DNA binding"/>
    <property type="evidence" value="ECO:0007669"/>
    <property type="project" value="UniProtKB-KW"/>
</dbReference>
<keyword evidence="5" id="KW-1185">Reference proteome</keyword>
<dbReference type="GeneID" id="78372898"/>
<feature type="region of interest" description="Disordered" evidence="2">
    <location>
        <begin position="130"/>
        <end position="181"/>
    </location>
</feature>
<evidence type="ECO:0000256" key="2">
    <source>
        <dbReference type="SAM" id="MobiDB-lite"/>
    </source>
</evidence>
<dbReference type="OrthoDB" id="6230307at2"/>
<reference evidence="4 5" key="1">
    <citation type="submission" date="2015-01" db="EMBL/GenBank/DDBJ databases">
        <title>Draft genome of the acidophilic iron oxidizer Ferrimicrobium acidiphilum strain T23.</title>
        <authorList>
            <person name="Poehlein A."/>
            <person name="Eisen S."/>
            <person name="Schloemann M."/>
            <person name="Johnson B.D."/>
            <person name="Daniel R."/>
            <person name="Muehling M."/>
        </authorList>
    </citation>
    <scope>NUCLEOTIDE SEQUENCE [LARGE SCALE GENOMIC DNA]</scope>
    <source>
        <strain evidence="4 5">T23</strain>
    </source>
</reference>
<sequence length="181" mass="20061">MDQIQAKSIHMNVNRADLNLAAMKRSMGRRAFRRSVSDAGLGAFRPTLTYKAERVGVKVVVVNRFFPSSQIHHNCGGRLTGAKLAKRLTCDTCHVEVDRDENASLNIRDWSVISCGLVESSALFVPRPFGTGDSSDDGMTHHLERACKTGSNTGRARRGKNNPRRNEHEVRDENLEKGASK</sequence>
<evidence type="ECO:0000256" key="1">
    <source>
        <dbReference type="ARBA" id="ARBA00023125"/>
    </source>
</evidence>
<evidence type="ECO:0000313" key="5">
    <source>
        <dbReference type="Proteomes" id="UP000032336"/>
    </source>
</evidence>
<organism evidence="4 5">
    <name type="scientific">Ferrimicrobium acidiphilum DSM 19497</name>
    <dbReference type="NCBI Taxonomy" id="1121877"/>
    <lineage>
        <taxon>Bacteria</taxon>
        <taxon>Bacillati</taxon>
        <taxon>Actinomycetota</taxon>
        <taxon>Acidimicrobiia</taxon>
        <taxon>Acidimicrobiales</taxon>
        <taxon>Acidimicrobiaceae</taxon>
        <taxon>Ferrimicrobium</taxon>
    </lineage>
</organism>
<dbReference type="eggNOG" id="COG0675">
    <property type="taxonomic scope" value="Bacteria"/>
</dbReference>
<dbReference type="Pfam" id="PF07282">
    <property type="entry name" value="Cas12f1-like_TNB"/>
    <property type="match status" value="1"/>
</dbReference>
<dbReference type="AlphaFoldDB" id="A0A0D8FTR7"/>
<name>A0A0D8FTR7_9ACTN</name>
<feature type="compositionally biased region" description="Basic and acidic residues" evidence="2">
    <location>
        <begin position="164"/>
        <end position="181"/>
    </location>
</feature>
<evidence type="ECO:0000259" key="3">
    <source>
        <dbReference type="Pfam" id="PF07282"/>
    </source>
</evidence>
<evidence type="ECO:0000313" key="4">
    <source>
        <dbReference type="EMBL" id="KJE76516.1"/>
    </source>
</evidence>
<gene>
    <name evidence="4" type="ORF">FEAC_17430</name>
</gene>
<dbReference type="EMBL" id="JXUW01000015">
    <property type="protein sequence ID" value="KJE76516.1"/>
    <property type="molecule type" value="Genomic_DNA"/>
</dbReference>
<proteinExistence type="predicted"/>
<comment type="caution">
    <text evidence="4">The sequence shown here is derived from an EMBL/GenBank/DDBJ whole genome shotgun (WGS) entry which is preliminary data.</text>
</comment>
<protein>
    <submittedName>
        <fullName evidence="4">Putative transposase DNA-binding domain protein</fullName>
    </submittedName>
</protein>
<dbReference type="InterPro" id="IPR010095">
    <property type="entry name" value="Cas12f1-like_TNB"/>
</dbReference>
<dbReference type="Proteomes" id="UP000032336">
    <property type="component" value="Unassembled WGS sequence"/>
</dbReference>
<feature type="compositionally biased region" description="Basic and acidic residues" evidence="2">
    <location>
        <begin position="138"/>
        <end position="147"/>
    </location>
</feature>
<dbReference type="STRING" id="1121877.FEAC_17430"/>
<dbReference type="RefSeq" id="WP_081901079.1">
    <property type="nucleotide sequence ID" value="NZ_JQKF01000012.1"/>
</dbReference>
<feature type="domain" description="Cas12f1-like TNB" evidence="3">
    <location>
        <begin position="43"/>
        <end position="107"/>
    </location>
</feature>